<evidence type="ECO:0000313" key="3">
    <source>
        <dbReference type="Proteomes" id="UP000695000"/>
    </source>
</evidence>
<dbReference type="InterPro" id="IPR002350">
    <property type="entry name" value="Kazal_dom"/>
</dbReference>
<dbReference type="PANTHER" id="PTHR21131">
    <property type="entry name" value="SERINE-TYPE ENDOPEPTIDASE INHIBITOR"/>
    <property type="match status" value="1"/>
</dbReference>
<dbReference type="PROSITE" id="PS00282">
    <property type="entry name" value="KAZAL_1"/>
    <property type="match status" value="3"/>
</dbReference>
<feature type="domain" description="Kazal-like" evidence="2">
    <location>
        <begin position="238"/>
        <end position="294"/>
    </location>
</feature>
<gene>
    <name evidence="4" type="primary">LOC108556959</name>
</gene>
<protein>
    <submittedName>
        <fullName evidence="4">Serine protease inhibitor dipetalogastin-like</fullName>
    </submittedName>
</protein>
<sequence length="294" mass="32131">MKIIIFTLASVLALVAAEDCICTREFTPVCGSNGKTYSNPCLLKCAQKSDEALEFVYPGTCEEPTFQCECTLEYRPVCGTNGYSYANPCLFRCATELFDSVEIAYNGECGNPTEPFHCVCPLIYNPVCASDGVTYESPCRFECAQQLDAALTFVRYGISKCVDLQQKQNICWTIMLERSETNMNFKLVAILAFLASASAFFPCQCPFEHNPVCGSDGKSYASKCVLNCASRKSDGLTLAYESVCTDNVDSVICICPNVFAPVCGSDGKNYLNACQLKCNVLEHPDLTAVSRGKC</sequence>
<feature type="domain" description="Kazal-like" evidence="2">
    <location>
        <begin position="112"/>
        <end position="160"/>
    </location>
</feature>
<dbReference type="Gene3D" id="3.30.60.30">
    <property type="match status" value="5"/>
</dbReference>
<organism evidence="3 4">
    <name type="scientific">Nicrophorus vespilloides</name>
    <name type="common">Boreal carrion beetle</name>
    <dbReference type="NCBI Taxonomy" id="110193"/>
    <lineage>
        <taxon>Eukaryota</taxon>
        <taxon>Metazoa</taxon>
        <taxon>Ecdysozoa</taxon>
        <taxon>Arthropoda</taxon>
        <taxon>Hexapoda</taxon>
        <taxon>Insecta</taxon>
        <taxon>Pterygota</taxon>
        <taxon>Neoptera</taxon>
        <taxon>Endopterygota</taxon>
        <taxon>Coleoptera</taxon>
        <taxon>Polyphaga</taxon>
        <taxon>Staphyliniformia</taxon>
        <taxon>Silphidae</taxon>
        <taxon>Nicrophorinae</taxon>
        <taxon>Nicrophorus</taxon>
    </lineage>
</organism>
<proteinExistence type="predicted"/>
<feature type="signal peptide" evidence="1">
    <location>
        <begin position="1"/>
        <end position="17"/>
    </location>
</feature>
<evidence type="ECO:0000313" key="4">
    <source>
        <dbReference type="RefSeq" id="XP_017768804.1"/>
    </source>
</evidence>
<dbReference type="GO" id="GO:0004867">
    <property type="term" value="F:serine-type endopeptidase inhibitor activity"/>
    <property type="evidence" value="ECO:0007669"/>
    <property type="project" value="UniProtKB-KW"/>
</dbReference>
<keyword evidence="4" id="KW-0722">Serine protease inhibitor</keyword>
<dbReference type="InterPro" id="IPR036058">
    <property type="entry name" value="Kazal_dom_sf"/>
</dbReference>
<dbReference type="SUPFAM" id="SSF100895">
    <property type="entry name" value="Kazal-type serine protease inhibitors"/>
    <property type="match status" value="5"/>
</dbReference>
<dbReference type="SMART" id="SM00280">
    <property type="entry name" value="KAZAL"/>
    <property type="match status" value="5"/>
</dbReference>
<feature type="domain" description="Kazal-like" evidence="2">
    <location>
        <begin position="197"/>
        <end position="235"/>
    </location>
</feature>
<feature type="domain" description="Kazal-like" evidence="2">
    <location>
        <begin position="64"/>
        <end position="111"/>
    </location>
</feature>
<dbReference type="PROSITE" id="PS51465">
    <property type="entry name" value="KAZAL_2"/>
    <property type="match status" value="5"/>
</dbReference>
<keyword evidence="1" id="KW-0732">Signal</keyword>
<dbReference type="GeneID" id="108556959"/>
<dbReference type="Pfam" id="PF00050">
    <property type="entry name" value="Kazal_1"/>
    <property type="match status" value="2"/>
</dbReference>
<dbReference type="Pfam" id="PF07648">
    <property type="entry name" value="Kazal_2"/>
    <property type="match status" value="3"/>
</dbReference>
<dbReference type="InterPro" id="IPR053265">
    <property type="entry name" value="Serpin"/>
</dbReference>
<dbReference type="Proteomes" id="UP000695000">
    <property type="component" value="Unplaced"/>
</dbReference>
<evidence type="ECO:0000256" key="1">
    <source>
        <dbReference type="SAM" id="SignalP"/>
    </source>
</evidence>
<dbReference type="PANTHER" id="PTHR21131:SF0">
    <property type="entry name" value="GEO10195P1-RELATED"/>
    <property type="match status" value="1"/>
</dbReference>
<feature type="domain" description="Kazal-like" evidence="2">
    <location>
        <begin position="14"/>
        <end position="63"/>
    </location>
</feature>
<accession>A0ABM1M2K4</accession>
<keyword evidence="3" id="KW-1185">Reference proteome</keyword>
<dbReference type="CDD" id="cd00104">
    <property type="entry name" value="KAZAL_FS"/>
    <property type="match status" value="5"/>
</dbReference>
<keyword evidence="4" id="KW-0646">Protease inhibitor</keyword>
<name>A0ABM1M2K4_NICVS</name>
<dbReference type="RefSeq" id="XP_017768804.1">
    <property type="nucleotide sequence ID" value="XM_017913315.1"/>
</dbReference>
<reference evidence="4" key="1">
    <citation type="submission" date="2025-08" db="UniProtKB">
        <authorList>
            <consortium name="RefSeq"/>
        </authorList>
    </citation>
    <scope>IDENTIFICATION</scope>
    <source>
        <tissue evidence="4">Whole Larva</tissue>
    </source>
</reference>
<feature type="chain" id="PRO_5046138169" evidence="1">
    <location>
        <begin position="18"/>
        <end position="294"/>
    </location>
</feature>
<evidence type="ECO:0000259" key="2">
    <source>
        <dbReference type="PROSITE" id="PS51465"/>
    </source>
</evidence>